<sequence length="151" mass="16668">MAVDELARVIHDLMEGAVLRSVGRAAGTGIVKLFGTEGELIIHIQCPFRMVRDGRILVGSADMNFSLESAGDDAFDNFDTLYDARVCDINEIVQKFNLEVSGVSLDGAGGLVLTWAEELFLEIFPNSSRETEAWRVFYLDGAHYGYPPHLI</sequence>
<evidence type="ECO:0000313" key="2">
    <source>
        <dbReference type="Proteomes" id="UP001501222"/>
    </source>
</evidence>
<evidence type="ECO:0008006" key="3">
    <source>
        <dbReference type="Google" id="ProtNLM"/>
    </source>
</evidence>
<gene>
    <name evidence="1" type="ORF">GCM10022235_67030</name>
</gene>
<organism evidence="1 2">
    <name type="scientific">Kribbella ginsengisoli</name>
    <dbReference type="NCBI Taxonomy" id="363865"/>
    <lineage>
        <taxon>Bacteria</taxon>
        <taxon>Bacillati</taxon>
        <taxon>Actinomycetota</taxon>
        <taxon>Actinomycetes</taxon>
        <taxon>Propionibacteriales</taxon>
        <taxon>Kribbellaceae</taxon>
        <taxon>Kribbella</taxon>
    </lineage>
</organism>
<proteinExistence type="predicted"/>
<accession>A0ABP6YMR8</accession>
<reference evidence="2" key="1">
    <citation type="journal article" date="2019" name="Int. J. Syst. Evol. Microbiol.">
        <title>The Global Catalogue of Microorganisms (GCM) 10K type strain sequencing project: providing services to taxonomists for standard genome sequencing and annotation.</title>
        <authorList>
            <consortium name="The Broad Institute Genomics Platform"/>
            <consortium name="The Broad Institute Genome Sequencing Center for Infectious Disease"/>
            <person name="Wu L."/>
            <person name="Ma J."/>
        </authorList>
    </citation>
    <scope>NUCLEOTIDE SEQUENCE [LARGE SCALE GENOMIC DNA]</scope>
    <source>
        <strain evidence="2">JCM 16928</strain>
    </source>
</reference>
<evidence type="ECO:0000313" key="1">
    <source>
        <dbReference type="EMBL" id="GAA3586851.1"/>
    </source>
</evidence>
<dbReference type="RefSeq" id="WP_344847494.1">
    <property type="nucleotide sequence ID" value="NZ_BAABAA010000013.1"/>
</dbReference>
<dbReference type="Proteomes" id="UP001501222">
    <property type="component" value="Unassembled WGS sequence"/>
</dbReference>
<keyword evidence="2" id="KW-1185">Reference proteome</keyword>
<protein>
    <recommendedName>
        <fullName evidence="3">YbjN domain-containing protein</fullName>
    </recommendedName>
</protein>
<comment type="caution">
    <text evidence="1">The sequence shown here is derived from an EMBL/GenBank/DDBJ whole genome shotgun (WGS) entry which is preliminary data.</text>
</comment>
<name>A0ABP6YMR8_9ACTN</name>
<dbReference type="EMBL" id="BAABAA010000013">
    <property type="protein sequence ID" value="GAA3586851.1"/>
    <property type="molecule type" value="Genomic_DNA"/>
</dbReference>